<proteinExistence type="inferred from homology"/>
<keyword evidence="6" id="KW-0539">Nucleus</keyword>
<dbReference type="InterPro" id="IPR010997">
    <property type="entry name" value="HRDC-like_sf"/>
</dbReference>
<sequence length="197" mass="21666">MEFPDVGAQKELAHRKNKITRTTRTRVIAIIGTGEDKSQLSKRALEQQQHESVRNFGLEANAGLLTNCEALQLLQSRGADKGFGVTAAECKVYDYLVKTPAGSQTREGLQEFFKGAEEYKLTKAEYLQASNLRPSTAVEVHLIVEDCDERLSSALVDQFLGMIDETLPPPPELLEDAEAQKEEAVIKADEEDGGSGQ</sequence>
<evidence type="ECO:0000256" key="1">
    <source>
        <dbReference type="ARBA" id="ARBA00004123"/>
    </source>
</evidence>
<dbReference type="InterPro" id="IPR038846">
    <property type="entry name" value="RPC9"/>
</dbReference>
<feature type="domain" description="RNA polymerase Rpb4/RPC9 core" evidence="7">
    <location>
        <begin position="57"/>
        <end position="170"/>
    </location>
</feature>
<dbReference type="SMART" id="SM00657">
    <property type="entry name" value="RPOL4c"/>
    <property type="match status" value="1"/>
</dbReference>
<keyword evidence="4" id="KW-0240">DNA-directed RNA polymerase</keyword>
<evidence type="ECO:0000256" key="5">
    <source>
        <dbReference type="ARBA" id="ARBA00023163"/>
    </source>
</evidence>
<dbReference type="InterPro" id="IPR005574">
    <property type="entry name" value="Rpb4/RPC9"/>
</dbReference>
<comment type="subcellular location">
    <subcellularLocation>
        <location evidence="1">Nucleus</location>
    </subcellularLocation>
</comment>
<dbReference type="InterPro" id="IPR038324">
    <property type="entry name" value="Rpb4/RPC9_sf"/>
</dbReference>
<evidence type="ECO:0000313" key="8">
    <source>
        <dbReference type="EMBL" id="CAK9867038.1"/>
    </source>
</evidence>
<dbReference type="Pfam" id="PF03874">
    <property type="entry name" value="RNA_pol_Rpb4"/>
    <property type="match status" value="1"/>
</dbReference>
<accession>A0ABP1AWR0</accession>
<organism evidence="8 9">
    <name type="scientific">Sphagnum jensenii</name>
    <dbReference type="NCBI Taxonomy" id="128206"/>
    <lineage>
        <taxon>Eukaryota</taxon>
        <taxon>Viridiplantae</taxon>
        <taxon>Streptophyta</taxon>
        <taxon>Embryophyta</taxon>
        <taxon>Bryophyta</taxon>
        <taxon>Sphagnophytina</taxon>
        <taxon>Sphagnopsida</taxon>
        <taxon>Sphagnales</taxon>
        <taxon>Sphagnaceae</taxon>
        <taxon>Sphagnum</taxon>
    </lineage>
</organism>
<dbReference type="InterPro" id="IPR006590">
    <property type="entry name" value="RNA_pol_Rpb4/RPC9_core"/>
</dbReference>
<dbReference type="Gene3D" id="1.20.1250.40">
    <property type="match status" value="1"/>
</dbReference>
<evidence type="ECO:0000313" key="9">
    <source>
        <dbReference type="Proteomes" id="UP001497522"/>
    </source>
</evidence>
<gene>
    <name evidence="8" type="ORF">CSSPJE1EN2_LOCUS10033</name>
</gene>
<keyword evidence="9" id="KW-1185">Reference proteome</keyword>
<evidence type="ECO:0000256" key="4">
    <source>
        <dbReference type="ARBA" id="ARBA00022478"/>
    </source>
</evidence>
<dbReference type="PANTHER" id="PTHR15561:SF0">
    <property type="entry name" value="DNA-DIRECTED RNA POLYMERASE III SUBUNIT RPC9"/>
    <property type="match status" value="1"/>
</dbReference>
<dbReference type="PANTHER" id="PTHR15561">
    <property type="entry name" value="CALCITONIN GENE-RELATED PEPTIDE-RECEPTOR COMPONENT PROTEIN"/>
    <property type="match status" value="1"/>
</dbReference>
<evidence type="ECO:0000259" key="7">
    <source>
        <dbReference type="SMART" id="SM00657"/>
    </source>
</evidence>
<dbReference type="Proteomes" id="UP001497522">
    <property type="component" value="Chromosome 17"/>
</dbReference>
<keyword evidence="5" id="KW-0804">Transcription</keyword>
<reference evidence="8" key="1">
    <citation type="submission" date="2024-03" db="EMBL/GenBank/DDBJ databases">
        <authorList>
            <consortium name="ELIXIR-Norway"/>
            <consortium name="Elixir Norway"/>
        </authorList>
    </citation>
    <scope>NUCLEOTIDE SEQUENCE</scope>
</reference>
<name>A0ABP1AWR0_9BRYO</name>
<dbReference type="SUPFAM" id="SSF47819">
    <property type="entry name" value="HRDC-like"/>
    <property type="match status" value="1"/>
</dbReference>
<evidence type="ECO:0000256" key="3">
    <source>
        <dbReference type="ARBA" id="ARBA00016672"/>
    </source>
</evidence>
<protein>
    <recommendedName>
        <fullName evidence="3">DNA-directed RNA polymerase III subunit RPC9</fullName>
    </recommendedName>
</protein>
<evidence type="ECO:0000256" key="6">
    <source>
        <dbReference type="ARBA" id="ARBA00023242"/>
    </source>
</evidence>
<dbReference type="EMBL" id="OZ023718">
    <property type="protein sequence ID" value="CAK9867038.1"/>
    <property type="molecule type" value="Genomic_DNA"/>
</dbReference>
<evidence type="ECO:0000256" key="2">
    <source>
        <dbReference type="ARBA" id="ARBA00006898"/>
    </source>
</evidence>
<comment type="similarity">
    <text evidence="2">Belongs to the eukaryotic RPC9 RNA polymerase subunit family.</text>
</comment>